<feature type="compositionally biased region" description="Basic residues" evidence="6">
    <location>
        <begin position="1"/>
        <end position="25"/>
    </location>
</feature>
<evidence type="ECO:0000256" key="2">
    <source>
        <dbReference type="ARBA" id="ARBA00022980"/>
    </source>
</evidence>
<organism evidence="7 8">
    <name type="scientific">Limnospira platensis NIES-46</name>
    <dbReference type="NCBI Taxonomy" id="1236695"/>
    <lineage>
        <taxon>Bacteria</taxon>
        <taxon>Bacillati</taxon>
        <taxon>Cyanobacteriota</taxon>
        <taxon>Cyanophyceae</taxon>
        <taxon>Oscillatoriophycideae</taxon>
        <taxon>Oscillatoriales</taxon>
        <taxon>Sirenicapillariaceae</taxon>
        <taxon>Limnospira</taxon>
    </lineage>
</organism>
<sequence>MAVPKKRTSKSKRNMRKATWKRKARVQAEKALSLGKSVLTGRSASFVYPTDDEEGDEE</sequence>
<dbReference type="Pfam" id="PF01783">
    <property type="entry name" value="Ribosomal_L32p"/>
    <property type="match status" value="1"/>
</dbReference>
<evidence type="ECO:0000256" key="3">
    <source>
        <dbReference type="ARBA" id="ARBA00023274"/>
    </source>
</evidence>
<dbReference type="EMBL" id="BIMW01000176">
    <property type="protein sequence ID" value="GCE96245.1"/>
    <property type="molecule type" value="Genomic_DNA"/>
</dbReference>
<evidence type="ECO:0000313" key="7">
    <source>
        <dbReference type="EMBL" id="GCE96245.1"/>
    </source>
</evidence>
<dbReference type="InterPro" id="IPR011332">
    <property type="entry name" value="Ribosomal_zn-bd"/>
</dbReference>
<dbReference type="PANTHER" id="PTHR36083:SF1">
    <property type="entry name" value="LARGE RIBOSOMAL SUBUNIT PROTEIN BL32C"/>
    <property type="match status" value="1"/>
</dbReference>
<dbReference type="GO" id="GO:0005840">
    <property type="term" value="C:ribosome"/>
    <property type="evidence" value="ECO:0007669"/>
    <property type="project" value="UniProtKB-KW"/>
</dbReference>
<dbReference type="HAMAP" id="MF_00340">
    <property type="entry name" value="Ribosomal_bL32"/>
    <property type="match status" value="1"/>
</dbReference>
<keyword evidence="3 5" id="KW-0687">Ribonucleoprotein</keyword>
<keyword evidence="8" id="KW-1185">Reference proteome</keyword>
<reference evidence="7 8" key="1">
    <citation type="journal article" date="2019" name="J Genomics">
        <title>The Draft Genome of a Hydrogen-producing Cyanobacterium, Arthrospira platensis NIES-46.</title>
        <authorList>
            <person name="Suzuki S."/>
            <person name="Yamaguchi H."/>
            <person name="Kawachi M."/>
        </authorList>
    </citation>
    <scope>NUCLEOTIDE SEQUENCE [LARGE SCALE GENOMIC DNA]</scope>
    <source>
        <strain evidence="7 8">NIES-46</strain>
    </source>
</reference>
<proteinExistence type="inferred from homology"/>
<evidence type="ECO:0000313" key="8">
    <source>
        <dbReference type="Proteomes" id="UP000326169"/>
    </source>
</evidence>
<dbReference type="InterPro" id="IPR002677">
    <property type="entry name" value="Ribosomal_bL32"/>
</dbReference>
<evidence type="ECO:0000256" key="1">
    <source>
        <dbReference type="ARBA" id="ARBA00008560"/>
    </source>
</evidence>
<dbReference type="RefSeq" id="WP_006618712.1">
    <property type="nucleotide sequence ID" value="NZ_BIMW01000176.1"/>
</dbReference>
<dbReference type="SUPFAM" id="SSF57829">
    <property type="entry name" value="Zn-binding ribosomal proteins"/>
    <property type="match status" value="1"/>
</dbReference>
<dbReference type="NCBIfam" id="TIGR01031">
    <property type="entry name" value="rpmF_bact"/>
    <property type="match status" value="1"/>
</dbReference>
<comment type="similarity">
    <text evidence="1 5">Belongs to the bacterial ribosomal protein bL32 family.</text>
</comment>
<dbReference type="PANTHER" id="PTHR36083">
    <property type="entry name" value="50S RIBOSOMAL PROTEIN L32, CHLOROPLASTIC"/>
    <property type="match status" value="1"/>
</dbReference>
<comment type="caution">
    <text evidence="7">The sequence shown here is derived from an EMBL/GenBank/DDBJ whole genome shotgun (WGS) entry which is preliminary data.</text>
</comment>
<dbReference type="GeneID" id="301685077"/>
<dbReference type="Proteomes" id="UP000326169">
    <property type="component" value="Unassembled WGS sequence"/>
</dbReference>
<name>A0A5M3TCS1_LIMPL</name>
<keyword evidence="2 5" id="KW-0689">Ribosomal protein</keyword>
<gene>
    <name evidence="5 7" type="primary">rpmF</name>
    <name evidence="5" type="synonym">rpl32</name>
    <name evidence="7" type="ORF">NIES46_43140</name>
</gene>
<evidence type="ECO:0000256" key="4">
    <source>
        <dbReference type="ARBA" id="ARBA00035178"/>
    </source>
</evidence>
<dbReference type="Gene3D" id="1.20.5.640">
    <property type="entry name" value="Single helix bin"/>
    <property type="match status" value="1"/>
</dbReference>
<protein>
    <recommendedName>
        <fullName evidence="4 5">Large ribosomal subunit protein bL32</fullName>
    </recommendedName>
</protein>
<dbReference type="InterPro" id="IPR044958">
    <property type="entry name" value="Ribosomal_bL32_plant/cyanobact"/>
</dbReference>
<evidence type="ECO:0000256" key="6">
    <source>
        <dbReference type="SAM" id="MobiDB-lite"/>
    </source>
</evidence>
<evidence type="ECO:0000256" key="5">
    <source>
        <dbReference type="HAMAP-Rule" id="MF_00340"/>
    </source>
</evidence>
<feature type="region of interest" description="Disordered" evidence="6">
    <location>
        <begin position="1"/>
        <end position="26"/>
    </location>
</feature>
<accession>A0A5M3TCS1</accession>